<dbReference type="Gene3D" id="1.10.287.370">
    <property type="match status" value="1"/>
</dbReference>
<dbReference type="AlphaFoldDB" id="A0A024GCX5"/>
<dbReference type="SUPFAM" id="SSF46579">
    <property type="entry name" value="Prefoldin"/>
    <property type="match status" value="1"/>
</dbReference>
<feature type="coiled-coil region" evidence="4">
    <location>
        <begin position="3"/>
        <end position="56"/>
    </location>
</feature>
<organism evidence="5 6">
    <name type="scientific">Albugo candida</name>
    <dbReference type="NCBI Taxonomy" id="65357"/>
    <lineage>
        <taxon>Eukaryota</taxon>
        <taxon>Sar</taxon>
        <taxon>Stramenopiles</taxon>
        <taxon>Oomycota</taxon>
        <taxon>Peronosporomycetes</taxon>
        <taxon>Albuginales</taxon>
        <taxon>Albuginaceae</taxon>
        <taxon>Albugo</taxon>
    </lineage>
</organism>
<dbReference type="PANTHER" id="PTHR21100:SF9">
    <property type="entry name" value="PREFOLDIN SUBUNIT 4"/>
    <property type="match status" value="1"/>
</dbReference>
<dbReference type="InterPro" id="IPR016661">
    <property type="entry name" value="PFDN4"/>
</dbReference>
<evidence type="ECO:0000313" key="5">
    <source>
        <dbReference type="EMBL" id="CCI44367.1"/>
    </source>
</evidence>
<dbReference type="PANTHER" id="PTHR21100">
    <property type="entry name" value="PREFOLDIN SUBUNIT 4"/>
    <property type="match status" value="1"/>
</dbReference>
<dbReference type="GO" id="GO:0051082">
    <property type="term" value="F:unfolded protein binding"/>
    <property type="evidence" value="ECO:0007669"/>
    <property type="project" value="InterPro"/>
</dbReference>
<keyword evidence="2 3" id="KW-0143">Chaperone</keyword>
<dbReference type="EMBL" id="CAIX01000069">
    <property type="protein sequence ID" value="CCI44367.1"/>
    <property type="molecule type" value="Genomic_DNA"/>
</dbReference>
<gene>
    <name evidence="5" type="ORF">BN9_051760</name>
</gene>
<dbReference type="PIRSF" id="PIRSF016477">
    <property type="entry name" value="Prefoldin_subunit_4"/>
    <property type="match status" value="1"/>
</dbReference>
<proteinExistence type="inferred from homology"/>
<comment type="function">
    <text evidence="3">Binds specifically to cytosolic chaperonin (c-CPN) and transfers target proteins to it. Binds to nascent polypeptide chain and promotes folding in an environment in which there are many competing pathways for nonnative proteins.</text>
</comment>
<reference evidence="5 6" key="1">
    <citation type="submission" date="2012-05" db="EMBL/GenBank/DDBJ databases">
        <title>Recombination and specialization in a pathogen metapopulation.</title>
        <authorList>
            <person name="Gardiner A."/>
            <person name="Kemen E."/>
            <person name="Schultz-Larsen T."/>
            <person name="MacLean D."/>
            <person name="Van Oosterhout C."/>
            <person name="Jones J.D.G."/>
        </authorList>
    </citation>
    <scope>NUCLEOTIDE SEQUENCE [LARGE SCALE GENOMIC DNA]</scope>
    <source>
        <strain evidence="5 6">Ac Nc2</strain>
    </source>
</reference>
<evidence type="ECO:0000256" key="3">
    <source>
        <dbReference type="PIRNR" id="PIRNR016477"/>
    </source>
</evidence>
<dbReference type="CDD" id="cd23165">
    <property type="entry name" value="Prefoldin_4"/>
    <property type="match status" value="1"/>
</dbReference>
<evidence type="ECO:0000256" key="4">
    <source>
        <dbReference type="SAM" id="Coils"/>
    </source>
</evidence>
<accession>A0A024GCX5</accession>
<dbReference type="InParanoid" id="A0A024GCX5"/>
<evidence type="ECO:0000313" key="6">
    <source>
        <dbReference type="Proteomes" id="UP000053237"/>
    </source>
</evidence>
<keyword evidence="6" id="KW-1185">Reference proteome</keyword>
<dbReference type="GO" id="GO:0005737">
    <property type="term" value="C:cytoplasm"/>
    <property type="evidence" value="ECO:0007669"/>
    <property type="project" value="TreeGrafter"/>
</dbReference>
<dbReference type="FunCoup" id="A0A024GCX5">
    <property type="interactions" value="417"/>
</dbReference>
<protein>
    <recommendedName>
        <fullName evidence="3">Prefoldin subunit 4</fullName>
    </recommendedName>
</protein>
<dbReference type="Pfam" id="PF01920">
    <property type="entry name" value="Prefoldin_2"/>
    <property type="match status" value="1"/>
</dbReference>
<dbReference type="STRING" id="65357.A0A024GCX5"/>
<comment type="similarity">
    <text evidence="1 3">Belongs to the prefoldin subunit beta family.</text>
</comment>
<dbReference type="InterPro" id="IPR002777">
    <property type="entry name" value="PFD_beta-like"/>
</dbReference>
<dbReference type="OrthoDB" id="10250441at2759"/>
<keyword evidence="4" id="KW-0175">Coiled coil</keyword>
<dbReference type="Proteomes" id="UP000053237">
    <property type="component" value="Unassembled WGS sequence"/>
</dbReference>
<sequence length="130" mass="15068">MLMQEQEDQADASIVRLEDQERINEFGRLNMRLAELQREKKALQEKLDTLEDAGAELMMGEGDDVYVMMGESFVETSEESAQEYLETLTEAAKKDVQVLVEEEEKLDNRQTILKKILYSRFGDTINLEEK</sequence>
<comment type="caution">
    <text evidence="5">The sequence shown here is derived from an EMBL/GenBank/DDBJ whole genome shotgun (WGS) entry which is preliminary data.</text>
</comment>
<evidence type="ECO:0000256" key="1">
    <source>
        <dbReference type="ARBA" id="ARBA00008045"/>
    </source>
</evidence>
<comment type="subunit">
    <text evidence="3">Heterohexamer of two PFD-alpha type and four PFD-beta type subunits.</text>
</comment>
<name>A0A024GCX5_9STRA</name>
<dbReference type="InterPro" id="IPR009053">
    <property type="entry name" value="Prefoldin"/>
</dbReference>
<dbReference type="GO" id="GO:0006457">
    <property type="term" value="P:protein folding"/>
    <property type="evidence" value="ECO:0007669"/>
    <property type="project" value="UniProtKB-UniRule"/>
</dbReference>
<evidence type="ECO:0000256" key="2">
    <source>
        <dbReference type="ARBA" id="ARBA00023186"/>
    </source>
</evidence>
<dbReference type="GO" id="GO:0016272">
    <property type="term" value="C:prefoldin complex"/>
    <property type="evidence" value="ECO:0007669"/>
    <property type="project" value="UniProtKB-UniRule"/>
</dbReference>